<feature type="transmembrane region" description="Helical" evidence="1">
    <location>
        <begin position="72"/>
        <end position="94"/>
    </location>
</feature>
<keyword evidence="1" id="KW-1133">Transmembrane helix</keyword>
<name>A0A8D8ESV0_CULPI</name>
<sequence length="104" mass="12247">MLITFSLMMNGCISFLLLHFSHCFVCSLPYFLVTIIIAFFSFFVFFCSLCFDSFHLFFLHKFCVLFFHLPELGLGVVIFLVFGMLLFFCFVFVFSQTEKITLHE</sequence>
<organism evidence="2">
    <name type="scientific">Culex pipiens</name>
    <name type="common">House mosquito</name>
    <dbReference type="NCBI Taxonomy" id="7175"/>
    <lineage>
        <taxon>Eukaryota</taxon>
        <taxon>Metazoa</taxon>
        <taxon>Ecdysozoa</taxon>
        <taxon>Arthropoda</taxon>
        <taxon>Hexapoda</taxon>
        <taxon>Insecta</taxon>
        <taxon>Pterygota</taxon>
        <taxon>Neoptera</taxon>
        <taxon>Endopterygota</taxon>
        <taxon>Diptera</taxon>
        <taxon>Nematocera</taxon>
        <taxon>Culicoidea</taxon>
        <taxon>Culicidae</taxon>
        <taxon>Culicinae</taxon>
        <taxon>Culicini</taxon>
        <taxon>Culex</taxon>
        <taxon>Culex</taxon>
    </lineage>
</organism>
<dbReference type="EMBL" id="HBUE01005875">
    <property type="protein sequence ID" value="CAG6445993.1"/>
    <property type="molecule type" value="Transcribed_RNA"/>
</dbReference>
<protein>
    <submittedName>
        <fullName evidence="2">(northern house mosquito) hypothetical protein</fullName>
    </submittedName>
</protein>
<accession>A0A8D8ESV0</accession>
<feature type="transmembrane region" description="Helical" evidence="1">
    <location>
        <begin position="33"/>
        <end position="60"/>
    </location>
</feature>
<keyword evidence="1" id="KW-0472">Membrane</keyword>
<dbReference type="AlphaFoldDB" id="A0A8D8ESV0"/>
<keyword evidence="1" id="KW-0812">Transmembrane</keyword>
<proteinExistence type="predicted"/>
<evidence type="ECO:0000256" key="1">
    <source>
        <dbReference type="SAM" id="Phobius"/>
    </source>
</evidence>
<dbReference type="EMBL" id="HBUE01005885">
    <property type="protein sequence ID" value="CAG6446003.1"/>
    <property type="molecule type" value="Transcribed_RNA"/>
</dbReference>
<dbReference type="EMBL" id="HBUE01005873">
    <property type="protein sequence ID" value="CAG6445991.1"/>
    <property type="molecule type" value="Transcribed_RNA"/>
</dbReference>
<reference evidence="2" key="1">
    <citation type="submission" date="2021-05" db="EMBL/GenBank/DDBJ databases">
        <authorList>
            <person name="Alioto T."/>
            <person name="Alioto T."/>
            <person name="Gomez Garrido J."/>
        </authorList>
    </citation>
    <scope>NUCLEOTIDE SEQUENCE</scope>
</reference>
<evidence type="ECO:0000313" key="2">
    <source>
        <dbReference type="EMBL" id="CAG6445991.1"/>
    </source>
</evidence>